<dbReference type="EMBL" id="KZ819298">
    <property type="protein sequence ID" value="PWN96569.1"/>
    <property type="molecule type" value="Genomic_DNA"/>
</dbReference>
<dbReference type="Proteomes" id="UP000245946">
    <property type="component" value="Unassembled WGS sequence"/>
</dbReference>
<evidence type="ECO:0000256" key="1">
    <source>
        <dbReference type="SAM" id="MobiDB-lite"/>
    </source>
</evidence>
<organism evidence="2 3">
    <name type="scientific">Tilletiopsis washingtonensis</name>
    <dbReference type="NCBI Taxonomy" id="58919"/>
    <lineage>
        <taxon>Eukaryota</taxon>
        <taxon>Fungi</taxon>
        <taxon>Dikarya</taxon>
        <taxon>Basidiomycota</taxon>
        <taxon>Ustilaginomycotina</taxon>
        <taxon>Exobasidiomycetes</taxon>
        <taxon>Entylomatales</taxon>
        <taxon>Entylomatales incertae sedis</taxon>
        <taxon>Tilletiopsis</taxon>
    </lineage>
</organism>
<dbReference type="GeneID" id="37271812"/>
<name>A0A316Z4Q1_9BASI</name>
<reference evidence="2 3" key="1">
    <citation type="journal article" date="2018" name="Mol. Biol. Evol.">
        <title>Broad Genomic Sampling Reveals a Smut Pathogenic Ancestry of the Fungal Clade Ustilaginomycotina.</title>
        <authorList>
            <person name="Kijpornyongpan T."/>
            <person name="Mondo S.J."/>
            <person name="Barry K."/>
            <person name="Sandor L."/>
            <person name="Lee J."/>
            <person name="Lipzen A."/>
            <person name="Pangilinan J."/>
            <person name="LaButti K."/>
            <person name="Hainaut M."/>
            <person name="Henrissat B."/>
            <person name="Grigoriev I.V."/>
            <person name="Spatafora J.W."/>
            <person name="Aime M.C."/>
        </authorList>
    </citation>
    <scope>NUCLEOTIDE SEQUENCE [LARGE SCALE GENOMIC DNA]</scope>
    <source>
        <strain evidence="2 3">MCA 4186</strain>
    </source>
</reference>
<protein>
    <submittedName>
        <fullName evidence="2">Uncharacterized protein</fullName>
    </submittedName>
</protein>
<evidence type="ECO:0000313" key="3">
    <source>
        <dbReference type="Proteomes" id="UP000245946"/>
    </source>
</evidence>
<evidence type="ECO:0000313" key="2">
    <source>
        <dbReference type="EMBL" id="PWN96569.1"/>
    </source>
</evidence>
<accession>A0A316Z4Q1</accession>
<sequence>MPGPAPTAGQLLLHSVRSLRPRPAHAWLARGAAPPARARHAASLAAPWPSAAATCGSPMRRISTAQESSAPNMELDPAGVDESMFEAPTDEYLVAQPRSGTTSATATGPEALLLDLLAQGDADAATQTLRRLVSLGTPVRPHARFAAGALHAAAHPATADERDVLRWLALTACEDEAVPLMASTLRALQARASCSVVTHARALELVIRAGFLHSNANPQIASLLAFTLRYTGDSSGSGGVGWGHLWRKISAAYAQSVSAVEQASERRPLEKLFNSAVRALALAGRLEAAYAWAGLATSGAPPEGAKLSSITVKMLMEQLQAGSVQDVEAVSGFDPQAAAQSFAARLATCNMPKLAKIAAAQLTPAQLEPPSIESSVDFQIVGHLLAGHSTQACEALKERLAAPAPYGRIDTHAHLPSASILARLVWGAEPLGTEQAASLREALSAARAGRGLWETAELHAAVSREDYAEAHAVWARSFSDTPALSTSFRQLSVENTAISAHTDAAAHRLWPSKTAVKIMLHACAQLPFRLPRRHSSARKNWLHSRTESMYTRWLAATFDSPQEHHVASSATISEPSGSTAAGAEDGEWWNSLLSWSQGGKTQSGAADPQSLGGQRADQVVPAHSMHFEVFLEAALALLPQREHLRVVLRFMGDMRKRAVEPSVRVHNRLLKCVAMAHGWAQSEKRARAMGMDGSLPSLPGATLTSYSMLLDALMRARSSPENLEGARIVRRWLLDAALKNSQQRDEANLGTSWAFDHREMQGLLDRADAEATGNADASWRLRLIDRWTARQDFSLSDVRENRPACRALVLLAAEDARRGKVALAHHRRAASEAAGADGASVTAARELSTTRMDLAAAKRRRHAKEHRARRRASVQ</sequence>
<proteinExistence type="predicted"/>
<dbReference type="AlphaFoldDB" id="A0A316Z4Q1"/>
<gene>
    <name evidence="2" type="ORF">FA09DRAFT_339944</name>
</gene>
<keyword evidence="3" id="KW-1185">Reference proteome</keyword>
<feature type="region of interest" description="Disordered" evidence="1">
    <location>
        <begin position="596"/>
        <end position="617"/>
    </location>
</feature>
<feature type="region of interest" description="Disordered" evidence="1">
    <location>
        <begin position="55"/>
        <end position="77"/>
    </location>
</feature>
<dbReference type="RefSeq" id="XP_025596848.1">
    <property type="nucleotide sequence ID" value="XM_025744268.1"/>
</dbReference>